<dbReference type="RefSeq" id="WP_047791865.1">
    <property type="nucleotide sequence ID" value="NZ_CP011856.1"/>
</dbReference>
<name>A0A0H3XIG8_9MOLU</name>
<reference evidence="1 2" key="1">
    <citation type="journal article" date="2015" name="Genome Biol. Evol.">
        <title>Found and Lost: The Fates of Horizontally Acquired Genes in Arthropod-Symbiotic Spiroplasma.</title>
        <authorList>
            <person name="Lo W.S."/>
            <person name="Gasparich G.E."/>
            <person name="Kuo C.H."/>
        </authorList>
    </citation>
    <scope>NUCLEOTIDE SEQUENCE [LARGE SCALE GENOMIC DNA]</scope>
    <source>
        <strain evidence="2">TDA-040725-5</strain>
    </source>
</reference>
<gene>
    <name evidence="1" type="ORF">SERIO_v1c11300</name>
</gene>
<reference evidence="2" key="2">
    <citation type="submission" date="2015-06" db="EMBL/GenBank/DDBJ databases">
        <title>Complete genome sequence of Spiroplasma eriocheiris TDA-040725-5 (DSM 21848).</title>
        <authorList>
            <person name="Lo W.-S."/>
            <person name="Kuo C.-H."/>
        </authorList>
    </citation>
    <scope>NUCLEOTIDE SEQUENCE [LARGE SCALE GENOMIC DNA]</scope>
    <source>
        <strain evidence="2">TDA-040725-5</strain>
    </source>
</reference>
<proteinExistence type="predicted"/>
<dbReference type="Proteomes" id="UP000035661">
    <property type="component" value="Chromosome"/>
</dbReference>
<evidence type="ECO:0000313" key="2">
    <source>
        <dbReference type="Proteomes" id="UP000035661"/>
    </source>
</evidence>
<protein>
    <submittedName>
        <fullName evidence="1">Uncharacterized protein</fullName>
    </submittedName>
</protein>
<sequence>MPGHIFGRLDSATTEEQFKTKYNDFFQDYFIRNREKVDDFSLYFLNFCFNYYINNCFLNFKEDIVEFTKSDGVPFLFTFETNEQLMGQNESEQQFQELLSENSFLGIFELEEIKNLIKIKILPVIGTKLNLIQGPIKRKFLDFAKALSNNKQLSDNSLVVKYKEFFNTRFATLKNYLKTNLANNFLSFSTLFVEYAAMCFEKRNLLLANLRIHFEIVANHYLENFNPQVINRNIAQDLLQVMEEINKLIQQFCEENSEFINEKMKIFKEDLDLIDKSLKFEDDEEYIR</sequence>
<dbReference type="KEGG" id="seri:SERIO_v1c11300"/>
<dbReference type="STRING" id="315358.SERIO_v1c11300"/>
<evidence type="ECO:0000313" key="1">
    <source>
        <dbReference type="EMBL" id="AKM54683.1"/>
    </source>
</evidence>
<dbReference type="EMBL" id="CP011856">
    <property type="protein sequence ID" value="AKM54683.1"/>
    <property type="molecule type" value="Genomic_DNA"/>
</dbReference>
<dbReference type="PATRIC" id="fig|743698.3.peg.1142"/>
<accession>A0A0H3XIG8</accession>
<keyword evidence="2" id="KW-1185">Reference proteome</keyword>
<dbReference type="AlphaFoldDB" id="A0A0H3XIG8"/>
<organism evidence="1 2">
    <name type="scientific">Spiroplasma eriocheiris</name>
    <dbReference type="NCBI Taxonomy" id="315358"/>
    <lineage>
        <taxon>Bacteria</taxon>
        <taxon>Bacillati</taxon>
        <taxon>Mycoplasmatota</taxon>
        <taxon>Mollicutes</taxon>
        <taxon>Entomoplasmatales</taxon>
        <taxon>Spiroplasmataceae</taxon>
        <taxon>Spiroplasma</taxon>
    </lineage>
</organism>